<organism>
    <name type="scientific">Serpula lacrymans var. lacrymans (strain S7.9)</name>
    <name type="common">Dry rot fungus</name>
    <dbReference type="NCBI Taxonomy" id="578457"/>
    <lineage>
        <taxon>Eukaryota</taxon>
        <taxon>Fungi</taxon>
        <taxon>Dikarya</taxon>
        <taxon>Basidiomycota</taxon>
        <taxon>Agaricomycotina</taxon>
        <taxon>Agaricomycetes</taxon>
        <taxon>Agaricomycetidae</taxon>
        <taxon>Boletales</taxon>
        <taxon>Coniophorineae</taxon>
        <taxon>Serpulaceae</taxon>
        <taxon>Serpula</taxon>
    </lineage>
</organism>
<gene>
    <name evidence="1" type="ORF">SERLADRAFT_400022</name>
</gene>
<proteinExistence type="predicted"/>
<dbReference type="GeneID" id="18812000"/>
<dbReference type="KEGG" id="sla:SERLADRAFT_400022"/>
<protein>
    <submittedName>
        <fullName evidence="1">Uncharacterized protein</fullName>
    </submittedName>
</protein>
<dbReference type="AlphaFoldDB" id="F8P8Q4"/>
<dbReference type="RefSeq" id="XP_007322776.1">
    <property type="nucleotide sequence ID" value="XM_007322714.1"/>
</dbReference>
<reference evidence="1" key="1">
    <citation type="submission" date="2011-04" db="EMBL/GenBank/DDBJ databases">
        <title>Evolution of plant cell wall degrading machinery underlies the functional diversity of forest fungi.</title>
        <authorList>
            <consortium name="US DOE Joint Genome Institute (JGI-PGF)"/>
            <person name="Eastwood D.C."/>
            <person name="Floudas D."/>
            <person name="Binder M."/>
            <person name="Majcherczyk A."/>
            <person name="Schneider P."/>
            <person name="Aerts A."/>
            <person name="Asiegbu F.O."/>
            <person name="Baker S.E."/>
            <person name="Barry K."/>
            <person name="Bendiksby M."/>
            <person name="Blumentritt M."/>
            <person name="Coutinho P.M."/>
            <person name="Cullen D."/>
            <person name="Cullen D."/>
            <person name="Gathman A."/>
            <person name="Goodell B."/>
            <person name="Henrissat B."/>
            <person name="Ihrmark K."/>
            <person name="Kauserud H."/>
            <person name="Kohler A."/>
            <person name="LaButti K."/>
            <person name="Lapidus A."/>
            <person name="Lavin J.L."/>
            <person name="Lee Y.-H."/>
            <person name="Lindquist E."/>
            <person name="Lilly W."/>
            <person name="Lucas S."/>
            <person name="Morin E."/>
            <person name="Murat C."/>
            <person name="Oguiza J.A."/>
            <person name="Park J."/>
            <person name="Pisabarro A.G."/>
            <person name="Riley R."/>
            <person name="Rosling A."/>
            <person name="Salamov A."/>
            <person name="Schmidt O."/>
            <person name="Schmutz J."/>
            <person name="Skrede I."/>
            <person name="Stenlid J."/>
            <person name="Wiebenga A."/>
            <person name="Xie X."/>
            <person name="Kues U."/>
            <person name="Hibbett D.S."/>
            <person name="Hoffmeister D."/>
            <person name="Hogberg N."/>
            <person name="Martin F."/>
            <person name="Grigoriev I.V."/>
            <person name="Watkinson S.C."/>
        </authorList>
    </citation>
    <scope>NUCLEOTIDE SEQUENCE</scope>
    <source>
        <strain evidence="1">S7.9</strain>
    </source>
</reference>
<dbReference type="EMBL" id="GL945440">
    <property type="protein sequence ID" value="EGO20810.1"/>
    <property type="molecule type" value="Genomic_DNA"/>
</dbReference>
<accession>F8P8Q4</accession>
<dbReference type="HOGENOM" id="CLU_2980527_0_0_1"/>
<evidence type="ECO:0000313" key="1">
    <source>
        <dbReference type="EMBL" id="EGO20810.1"/>
    </source>
</evidence>
<name>F8P8Q4_SERL9</name>
<sequence length="58" mass="6307">MAPEAPKERISFAVVPAADLATVPPARVPLGFESCDTRRGYNTLVDTAWLARPEKRPA</sequence>
<dbReference type="Proteomes" id="UP000008064">
    <property type="component" value="Unassembled WGS sequence"/>
</dbReference>